<evidence type="ECO:0000313" key="2">
    <source>
        <dbReference type="EMBL" id="ANP74201.1"/>
    </source>
</evidence>
<feature type="region of interest" description="Disordered" evidence="1">
    <location>
        <begin position="1"/>
        <end position="21"/>
    </location>
</feature>
<accession>A0A1B1BNV0</accession>
<gene>
    <name evidence="2" type="ORF">PA27867_3272</name>
</gene>
<organism evidence="2 3">
    <name type="scientific">Cryobacterium arcticum</name>
    <dbReference type="NCBI Taxonomy" id="670052"/>
    <lineage>
        <taxon>Bacteria</taxon>
        <taxon>Bacillati</taxon>
        <taxon>Actinomycetota</taxon>
        <taxon>Actinomycetes</taxon>
        <taxon>Micrococcales</taxon>
        <taxon>Microbacteriaceae</taxon>
        <taxon>Cryobacterium</taxon>
    </lineage>
</organism>
<dbReference type="AlphaFoldDB" id="A0A1B1BNV0"/>
<reference evidence="2 3" key="1">
    <citation type="submission" date="2016-06" db="EMBL/GenBank/DDBJ databases">
        <title>Genome sequencing of Cryobacterium arcticum PAMC 27867.</title>
        <authorList>
            <person name="Lee J."/>
            <person name="Kim O.-S."/>
        </authorList>
    </citation>
    <scope>NUCLEOTIDE SEQUENCE [LARGE SCALE GENOMIC DNA]</scope>
    <source>
        <strain evidence="2 3">PAMC 27867</strain>
    </source>
</reference>
<dbReference type="EMBL" id="CP016282">
    <property type="protein sequence ID" value="ANP74201.1"/>
    <property type="molecule type" value="Genomic_DNA"/>
</dbReference>
<dbReference type="OrthoDB" id="5122951at2"/>
<evidence type="ECO:0000313" key="3">
    <source>
        <dbReference type="Proteomes" id="UP000092582"/>
    </source>
</evidence>
<name>A0A1B1BNV0_9MICO</name>
<evidence type="ECO:0000256" key="1">
    <source>
        <dbReference type="SAM" id="MobiDB-lite"/>
    </source>
</evidence>
<dbReference type="Proteomes" id="UP000092582">
    <property type="component" value="Chromosome 1"/>
</dbReference>
<protein>
    <submittedName>
        <fullName evidence="2">Uncharacterized protein</fullName>
    </submittedName>
</protein>
<dbReference type="STRING" id="670052.PA27867_3272"/>
<dbReference type="RefSeq" id="WP_066598165.1">
    <property type="nucleotide sequence ID" value="NZ_CP016282.1"/>
</dbReference>
<keyword evidence="3" id="KW-1185">Reference proteome</keyword>
<sequence length="131" mass="13731">MSTVTDDPAGRESTLAADGAGYPGHITVRQRALTTVARAVTAESLGVDPGQVSVTLRDDSGLLGLDVVTPISIPDLDTVGAGYAGTTLLQRISDAQTVIRSGTTRITGNQVGRVDIRVRGAHIEQERRVPR</sequence>
<proteinExistence type="predicted"/>
<dbReference type="KEGG" id="cart:PA27867_3272"/>